<keyword evidence="2" id="KW-1185">Reference proteome</keyword>
<sequence length="440" mass="49313">MKHTYQHQTRTLAVVAGLIVLLLLGLFVLKRFRICRIEQESSRNDNEAVKNEGAKKRVRSIDTVRGMSILLMIFVNSGAGGYYFSEHTTWDGLLIGDLVFPTFMWIMGVCIPLSISSQLSRGISKFSVCQAIVKRSFCLFCIGVALNTLGGRNQIEDIRIFGVLQRFSIAYLVVGVTYALMCTTEDGNSEAGPIRDISILVPQWIIALSVLAAHCFIVFLLPVPGCPKGYFGPGGRHADSKYLNCTGGATGYVDKLLLGENHIFRFPTTDKVYGSGRFDPEGILGCLTSIFQVFLGVQAGQTMRIYKGWKSRILRWLTWALVLGVIGISLHFTKVVPVNKNLWSISFVMVTTCFSLGLLSASYLFTDVLNIWDGGPFRIPGMNSTVMYIGHQIFYVLFPFHWKIGKMNTHSWQLAENLWVVTVWTCIAYILHRKRIYVTL</sequence>
<evidence type="ECO:0000313" key="1">
    <source>
        <dbReference type="EMBL" id="KAJ8667901.1"/>
    </source>
</evidence>
<accession>A0ACC2NB21</accession>
<evidence type="ECO:0000313" key="2">
    <source>
        <dbReference type="Proteomes" id="UP001239111"/>
    </source>
</evidence>
<protein>
    <submittedName>
        <fullName evidence="1">Uncharacterized protein</fullName>
    </submittedName>
</protein>
<dbReference type="EMBL" id="CM056744">
    <property type="protein sequence ID" value="KAJ8667901.1"/>
    <property type="molecule type" value="Genomic_DNA"/>
</dbReference>
<proteinExistence type="predicted"/>
<name>A0ACC2NB21_9HYME</name>
<gene>
    <name evidence="1" type="ORF">QAD02_009564</name>
</gene>
<organism evidence="1 2">
    <name type="scientific">Eretmocerus hayati</name>
    <dbReference type="NCBI Taxonomy" id="131215"/>
    <lineage>
        <taxon>Eukaryota</taxon>
        <taxon>Metazoa</taxon>
        <taxon>Ecdysozoa</taxon>
        <taxon>Arthropoda</taxon>
        <taxon>Hexapoda</taxon>
        <taxon>Insecta</taxon>
        <taxon>Pterygota</taxon>
        <taxon>Neoptera</taxon>
        <taxon>Endopterygota</taxon>
        <taxon>Hymenoptera</taxon>
        <taxon>Apocrita</taxon>
        <taxon>Proctotrupomorpha</taxon>
        <taxon>Chalcidoidea</taxon>
        <taxon>Aphelinidae</taxon>
        <taxon>Aphelininae</taxon>
        <taxon>Eretmocerus</taxon>
    </lineage>
</organism>
<reference evidence="1" key="1">
    <citation type="submission" date="2023-04" db="EMBL/GenBank/DDBJ databases">
        <title>A chromosome-level genome assembly of the parasitoid wasp Eretmocerus hayati.</title>
        <authorList>
            <person name="Zhong Y."/>
            <person name="Liu S."/>
            <person name="Liu Y."/>
        </authorList>
    </citation>
    <scope>NUCLEOTIDE SEQUENCE</scope>
    <source>
        <strain evidence="1">ZJU_SS_LIU_2023</strain>
    </source>
</reference>
<comment type="caution">
    <text evidence="1">The sequence shown here is derived from an EMBL/GenBank/DDBJ whole genome shotgun (WGS) entry which is preliminary data.</text>
</comment>
<dbReference type="Proteomes" id="UP001239111">
    <property type="component" value="Chromosome 4"/>
</dbReference>